<dbReference type="RefSeq" id="XP_033687057.1">
    <property type="nucleotide sequence ID" value="XM_033826646.1"/>
</dbReference>
<name>A0A6A6IRA4_9PLEO</name>
<proteinExistence type="predicted"/>
<evidence type="ECO:0000256" key="1">
    <source>
        <dbReference type="SAM" id="MobiDB-lite"/>
    </source>
</evidence>
<sequence>MYRKVLWNGMVNSNDGLVTSSAPAPEGQERGPDIEEATQDARGGYSNVRLGERRDALLCNVANRLTCSRPWGSMRRTWTPRSRSAKSLSLDRTGFRARQNRNAQQESVYKNTPPLRLQHHKAALTIAQCSFASATMPVFLATSLLLASAVHANVLPRAGISTFTIPFPTQAAPVTTTVSGCDSVDPFVIVGVPTSTATFFPGTRTIYVPPQAFPTQTTIIDTVQNATEVVIVTPLPGTCGELPFPSDTPTPTGTDSATPTPTPDICPEGGCSGEVVRNAQIIINAINKVTLLSQSLQSAAKQIGASPFGKRDGAIAQSPITDVAAGLRNIAATLSFSAQVFLPLPPLPPGCSSDTVIIALIEFVRVHQALLNILIGRAGLLPGGPIKREALIEGDVALDERGDNAFIGAVVAGALRAVESIVDTVAFKLIDLVPTRSECAKNQKAALDASLEDAITAYKG</sequence>
<dbReference type="EMBL" id="ML987192">
    <property type="protein sequence ID" value="KAF2252053.1"/>
    <property type="molecule type" value="Genomic_DNA"/>
</dbReference>
<feature type="compositionally biased region" description="Polar residues" evidence="1">
    <location>
        <begin position="13"/>
        <end position="22"/>
    </location>
</feature>
<feature type="compositionally biased region" description="Low complexity" evidence="1">
    <location>
        <begin position="243"/>
        <end position="259"/>
    </location>
</feature>
<protein>
    <submittedName>
        <fullName evidence="2">Uncharacterized protein</fullName>
    </submittedName>
</protein>
<keyword evidence="3" id="KW-1185">Reference proteome</keyword>
<organism evidence="2 3">
    <name type="scientific">Trematosphaeria pertusa</name>
    <dbReference type="NCBI Taxonomy" id="390896"/>
    <lineage>
        <taxon>Eukaryota</taxon>
        <taxon>Fungi</taxon>
        <taxon>Dikarya</taxon>
        <taxon>Ascomycota</taxon>
        <taxon>Pezizomycotina</taxon>
        <taxon>Dothideomycetes</taxon>
        <taxon>Pleosporomycetidae</taxon>
        <taxon>Pleosporales</taxon>
        <taxon>Massarineae</taxon>
        <taxon>Trematosphaeriaceae</taxon>
        <taxon>Trematosphaeria</taxon>
    </lineage>
</organism>
<feature type="region of interest" description="Disordered" evidence="1">
    <location>
        <begin position="13"/>
        <end position="42"/>
    </location>
</feature>
<reference evidence="2" key="1">
    <citation type="journal article" date="2020" name="Stud. Mycol.">
        <title>101 Dothideomycetes genomes: a test case for predicting lifestyles and emergence of pathogens.</title>
        <authorList>
            <person name="Haridas S."/>
            <person name="Albert R."/>
            <person name="Binder M."/>
            <person name="Bloem J."/>
            <person name="Labutti K."/>
            <person name="Salamov A."/>
            <person name="Andreopoulos B."/>
            <person name="Baker S."/>
            <person name="Barry K."/>
            <person name="Bills G."/>
            <person name="Bluhm B."/>
            <person name="Cannon C."/>
            <person name="Castanera R."/>
            <person name="Culley D."/>
            <person name="Daum C."/>
            <person name="Ezra D."/>
            <person name="Gonzalez J."/>
            <person name="Henrissat B."/>
            <person name="Kuo A."/>
            <person name="Liang C."/>
            <person name="Lipzen A."/>
            <person name="Lutzoni F."/>
            <person name="Magnuson J."/>
            <person name="Mondo S."/>
            <person name="Nolan M."/>
            <person name="Ohm R."/>
            <person name="Pangilinan J."/>
            <person name="Park H.-J."/>
            <person name="Ramirez L."/>
            <person name="Alfaro M."/>
            <person name="Sun H."/>
            <person name="Tritt A."/>
            <person name="Yoshinaga Y."/>
            <person name="Zwiers L.-H."/>
            <person name="Turgeon B."/>
            <person name="Goodwin S."/>
            <person name="Spatafora J."/>
            <person name="Crous P."/>
            <person name="Grigoriev I."/>
        </authorList>
    </citation>
    <scope>NUCLEOTIDE SEQUENCE</scope>
    <source>
        <strain evidence="2">CBS 122368</strain>
    </source>
</reference>
<evidence type="ECO:0000313" key="2">
    <source>
        <dbReference type="EMBL" id="KAF2252053.1"/>
    </source>
</evidence>
<dbReference type="Proteomes" id="UP000800094">
    <property type="component" value="Unassembled WGS sequence"/>
</dbReference>
<dbReference type="AlphaFoldDB" id="A0A6A6IRA4"/>
<dbReference type="OrthoDB" id="5089392at2759"/>
<dbReference type="GeneID" id="54579976"/>
<accession>A0A6A6IRA4</accession>
<feature type="region of interest" description="Disordered" evidence="1">
    <location>
        <begin position="241"/>
        <end position="266"/>
    </location>
</feature>
<gene>
    <name evidence="2" type="ORF">BU26DRAFT_502602</name>
</gene>
<evidence type="ECO:0000313" key="3">
    <source>
        <dbReference type="Proteomes" id="UP000800094"/>
    </source>
</evidence>